<name>A0A3M7PMD8_BRAPC</name>
<evidence type="ECO:0000313" key="2">
    <source>
        <dbReference type="Proteomes" id="UP000276133"/>
    </source>
</evidence>
<comment type="caution">
    <text evidence="1">The sequence shown here is derived from an EMBL/GenBank/DDBJ whole genome shotgun (WGS) entry which is preliminary data.</text>
</comment>
<protein>
    <submittedName>
        <fullName evidence="1">Uncharacterized protein</fullName>
    </submittedName>
</protein>
<gene>
    <name evidence="1" type="ORF">BpHYR1_047734</name>
</gene>
<evidence type="ECO:0000313" key="1">
    <source>
        <dbReference type="EMBL" id="RNA00273.1"/>
    </source>
</evidence>
<dbReference type="AlphaFoldDB" id="A0A3M7PMD8"/>
<dbReference type="Proteomes" id="UP000276133">
    <property type="component" value="Unassembled WGS sequence"/>
</dbReference>
<proteinExistence type="predicted"/>
<dbReference type="EMBL" id="REGN01009842">
    <property type="protein sequence ID" value="RNA00273.1"/>
    <property type="molecule type" value="Genomic_DNA"/>
</dbReference>
<accession>A0A3M7PMD8</accession>
<organism evidence="1 2">
    <name type="scientific">Brachionus plicatilis</name>
    <name type="common">Marine rotifer</name>
    <name type="synonym">Brachionus muelleri</name>
    <dbReference type="NCBI Taxonomy" id="10195"/>
    <lineage>
        <taxon>Eukaryota</taxon>
        <taxon>Metazoa</taxon>
        <taxon>Spiralia</taxon>
        <taxon>Gnathifera</taxon>
        <taxon>Rotifera</taxon>
        <taxon>Eurotatoria</taxon>
        <taxon>Monogononta</taxon>
        <taxon>Pseudotrocha</taxon>
        <taxon>Ploima</taxon>
        <taxon>Brachionidae</taxon>
        <taxon>Brachionus</taxon>
    </lineage>
</organism>
<sequence>MKLSNYRNALPPNALHFKPEFWILMLHFTHFFSRYAANKNAAVNVKILHELFFYFECCIIKIIKKNWTLKRVKNEFNKLALKLKILTLHACIMSEERWYGDRSILKLMINSKYHFNSKILMDNFSNTWTIIQLGGQLDKKIVHQSDIYNCPWTIVHEWYKTLFYIFNAAFIPKF</sequence>
<keyword evidence="2" id="KW-1185">Reference proteome</keyword>
<reference evidence="1 2" key="1">
    <citation type="journal article" date="2018" name="Sci. Rep.">
        <title>Genomic signatures of local adaptation to the degree of environmental predictability in rotifers.</title>
        <authorList>
            <person name="Franch-Gras L."/>
            <person name="Hahn C."/>
            <person name="Garcia-Roger E.M."/>
            <person name="Carmona M.J."/>
            <person name="Serra M."/>
            <person name="Gomez A."/>
        </authorList>
    </citation>
    <scope>NUCLEOTIDE SEQUENCE [LARGE SCALE GENOMIC DNA]</scope>
    <source>
        <strain evidence="1">HYR1</strain>
    </source>
</reference>